<gene>
    <name evidence="1" type="ORF">N482_16985</name>
</gene>
<protein>
    <submittedName>
        <fullName evidence="1">Uncharacterized protein</fullName>
    </submittedName>
</protein>
<reference evidence="1 2" key="1">
    <citation type="submission" date="2013-07" db="EMBL/GenBank/DDBJ databases">
        <title>Comparative Genomic and Metabolomic Analysis of Twelve Strains of Pseudoalteromonas luteoviolacea.</title>
        <authorList>
            <person name="Vynne N.G."/>
            <person name="Mansson M."/>
            <person name="Gram L."/>
        </authorList>
    </citation>
    <scope>NUCLEOTIDE SEQUENCE [LARGE SCALE GENOMIC DNA]</scope>
    <source>
        <strain evidence="1 2">NCIMB 1942</strain>
    </source>
</reference>
<accession>A0A166ZEF7</accession>
<dbReference type="EMBL" id="AUXT01000196">
    <property type="protein sequence ID" value="KZN44228.1"/>
    <property type="molecule type" value="Genomic_DNA"/>
</dbReference>
<name>A0A166ZEF7_9GAMM</name>
<evidence type="ECO:0000313" key="2">
    <source>
        <dbReference type="Proteomes" id="UP000076587"/>
    </source>
</evidence>
<evidence type="ECO:0000313" key="1">
    <source>
        <dbReference type="EMBL" id="KZN44228.1"/>
    </source>
</evidence>
<proteinExistence type="predicted"/>
<comment type="caution">
    <text evidence="1">The sequence shown here is derived from an EMBL/GenBank/DDBJ whole genome shotgun (WGS) entry which is preliminary data.</text>
</comment>
<dbReference type="Proteomes" id="UP000076587">
    <property type="component" value="Unassembled WGS sequence"/>
</dbReference>
<organism evidence="1 2">
    <name type="scientific">Pseudoalteromonas luteoviolacea NCIMB 1942</name>
    <dbReference type="NCBI Taxonomy" id="1365253"/>
    <lineage>
        <taxon>Bacteria</taxon>
        <taxon>Pseudomonadati</taxon>
        <taxon>Pseudomonadota</taxon>
        <taxon>Gammaproteobacteria</taxon>
        <taxon>Alteromonadales</taxon>
        <taxon>Pseudoalteromonadaceae</taxon>
        <taxon>Pseudoalteromonas</taxon>
    </lineage>
</organism>
<dbReference type="AlphaFoldDB" id="A0A166ZEF7"/>
<sequence>MLRDVKVINLLTAQNSPMQTVIIESHDTLFCGRHSHHLPPDIDALDVAVARFSVRGRKTKYSYNGTHLLP</sequence>
<dbReference type="PATRIC" id="fig|1365253.3.peg.4142"/>